<dbReference type="SMART" id="SM00858">
    <property type="entry name" value="SAF"/>
    <property type="match status" value="1"/>
</dbReference>
<dbReference type="RefSeq" id="WP_149815061.1">
    <property type="nucleotide sequence ID" value="NZ_VUOA01000001.1"/>
</dbReference>
<evidence type="ECO:0000313" key="2">
    <source>
        <dbReference type="EMBL" id="KAA2244405.1"/>
    </source>
</evidence>
<name>A0A5B2VZE2_9HYPH</name>
<dbReference type="Proteomes" id="UP000323142">
    <property type="component" value="Unassembled WGS sequence"/>
</dbReference>
<dbReference type="OrthoDB" id="9777844at2"/>
<dbReference type="PANTHER" id="PTHR37850:SF1">
    <property type="entry name" value="SAF DOMAIN PROTEIN"/>
    <property type="match status" value="1"/>
</dbReference>
<keyword evidence="3" id="KW-1185">Reference proteome</keyword>
<comment type="caution">
    <text evidence="2">The sequence shown here is derived from an EMBL/GenBank/DDBJ whole genome shotgun (WGS) entry which is preliminary data.</text>
</comment>
<dbReference type="InterPro" id="IPR013974">
    <property type="entry name" value="SAF"/>
</dbReference>
<evidence type="ECO:0000259" key="1">
    <source>
        <dbReference type="SMART" id="SM00858"/>
    </source>
</evidence>
<feature type="domain" description="SAF" evidence="1">
    <location>
        <begin position="344"/>
        <end position="409"/>
    </location>
</feature>
<dbReference type="EMBL" id="VUOA01000001">
    <property type="protein sequence ID" value="KAA2244405.1"/>
    <property type="molecule type" value="Genomic_DNA"/>
</dbReference>
<dbReference type="CDD" id="cd11616">
    <property type="entry name" value="SAF_DH_OX_like"/>
    <property type="match status" value="1"/>
</dbReference>
<dbReference type="InterPro" id="IPR005106">
    <property type="entry name" value="Asp/hSer_DH_NAD-bd"/>
</dbReference>
<dbReference type="Gene3D" id="3.40.50.720">
    <property type="entry name" value="NAD(P)-binding Rossmann-like Domain"/>
    <property type="match status" value="1"/>
</dbReference>
<organism evidence="2 3">
    <name type="scientific">Salinarimonas soli</name>
    <dbReference type="NCBI Taxonomy" id="1638099"/>
    <lineage>
        <taxon>Bacteria</taxon>
        <taxon>Pseudomonadati</taxon>
        <taxon>Pseudomonadota</taxon>
        <taxon>Alphaproteobacteria</taxon>
        <taxon>Hyphomicrobiales</taxon>
        <taxon>Salinarimonadaceae</taxon>
        <taxon>Salinarimonas</taxon>
    </lineage>
</organism>
<dbReference type="InterPro" id="IPR048423">
    <property type="entry name" value="DRL_cat"/>
</dbReference>
<gene>
    <name evidence="2" type="ORF">F0L46_00460</name>
</gene>
<sequence length="447" mass="47921">MIIIDTLLKRRAAEGRPVRVGMIGAGFMARGIANQITNSVPGMVLVAIANRTLSKAREAYAEAGLAEVGAVSTPGELEDAIRAGRPVVTEDAFLLCRSEAIDCLVDATGHPEFGAHVTMAAIENGKHMVTMNAELDGTVGPILKRYADRAGVILTATDGDQPGVEMNLYRFVRSIGLTPLVCGNIKGLQDRTRNPTTQAGFAAKWGQNPYMVTSFADGTKISFEQAIVANATGMTVERRGMRGGDHPGHVDELTKTYDVEALRALGGVVDYVVGAKPGPGVYVLATHDDPKQRHYLNLYKLGEGPLYSFYTPYHLCHFEVPLSVARVVLAGDPVMQPAGAPKVDVVTLAKTDLKAGDTIDALGGYMTYGECERYEISRAERLLPIGLAEGCRLKRDVPRDVALTYDDVELPEGRLIDRLRAEQDAAFPVAAADASGSSARDRTLLPA</sequence>
<reference evidence="2 3" key="2">
    <citation type="submission" date="2019-09" db="EMBL/GenBank/DDBJ databases">
        <authorList>
            <person name="Jin C."/>
        </authorList>
    </citation>
    <scope>NUCLEOTIDE SEQUENCE [LARGE SCALE GENOMIC DNA]</scope>
    <source>
        <strain evidence="2 3">BN140002</strain>
    </source>
</reference>
<proteinExistence type="predicted"/>
<dbReference type="SUPFAM" id="SSF51735">
    <property type="entry name" value="NAD(P)-binding Rossmann-fold domains"/>
    <property type="match status" value="1"/>
</dbReference>
<dbReference type="AlphaFoldDB" id="A0A5B2VZE2"/>
<evidence type="ECO:0000313" key="3">
    <source>
        <dbReference type="Proteomes" id="UP000323142"/>
    </source>
</evidence>
<accession>A0A5B2VZE2</accession>
<dbReference type="PANTHER" id="PTHR37850">
    <property type="entry name" value="STRU PROTEIN"/>
    <property type="match status" value="1"/>
</dbReference>
<dbReference type="GO" id="GO:0016491">
    <property type="term" value="F:oxidoreductase activity"/>
    <property type="evidence" value="ECO:0007669"/>
    <property type="project" value="InterPro"/>
</dbReference>
<protein>
    <submittedName>
        <fullName evidence="2">NAD(P)-dependent oxidoreductase</fullName>
    </submittedName>
</protein>
<dbReference type="GO" id="GO:0050661">
    <property type="term" value="F:NADP binding"/>
    <property type="evidence" value="ECO:0007669"/>
    <property type="project" value="InterPro"/>
</dbReference>
<dbReference type="InterPro" id="IPR036291">
    <property type="entry name" value="NAD(P)-bd_dom_sf"/>
</dbReference>
<dbReference type="Pfam" id="PF03447">
    <property type="entry name" value="NAD_binding_3"/>
    <property type="match status" value="1"/>
</dbReference>
<reference evidence="2 3" key="1">
    <citation type="submission" date="2019-09" db="EMBL/GenBank/DDBJ databases">
        <title>Salinarimonas rosea gen. nov., sp. nov., a new member of the a-2 subgroup of the Proteobacteria.</title>
        <authorList>
            <person name="Liu J."/>
        </authorList>
    </citation>
    <scope>NUCLEOTIDE SEQUENCE [LARGE SCALE GENOMIC DNA]</scope>
    <source>
        <strain evidence="2 3">BN140002</strain>
    </source>
</reference>
<dbReference type="Pfam" id="PF21135">
    <property type="entry name" value="DRL_cat"/>
    <property type="match status" value="1"/>
</dbReference>